<feature type="transmembrane region" description="Helical" evidence="13">
    <location>
        <begin position="27"/>
        <end position="48"/>
    </location>
</feature>
<dbReference type="InterPro" id="IPR001128">
    <property type="entry name" value="Cyt_P450"/>
</dbReference>
<dbReference type="GO" id="GO:0020037">
    <property type="term" value="F:heme binding"/>
    <property type="evidence" value="ECO:0007669"/>
    <property type="project" value="InterPro"/>
</dbReference>
<dbReference type="STRING" id="100816.A0A175W1D5"/>
<comment type="similarity">
    <text evidence="3">Belongs to the cytochrome P450 family.</text>
</comment>
<comment type="caution">
    <text evidence="15">The sequence shown here is derived from an EMBL/GenBank/DDBJ whole genome shotgun (WGS) entry which is preliminary data.</text>
</comment>
<evidence type="ECO:0000256" key="2">
    <source>
        <dbReference type="ARBA" id="ARBA00004370"/>
    </source>
</evidence>
<dbReference type="Pfam" id="PF00067">
    <property type="entry name" value="p450"/>
    <property type="match status" value="1"/>
</dbReference>
<dbReference type="GO" id="GO:0004497">
    <property type="term" value="F:monooxygenase activity"/>
    <property type="evidence" value="ECO:0007669"/>
    <property type="project" value="UniProtKB-KW"/>
</dbReference>
<evidence type="ECO:0000313" key="14">
    <source>
        <dbReference type="EMBL" id="KXX73332.1"/>
    </source>
</evidence>
<dbReference type="OrthoDB" id="1844152at2759"/>
<evidence type="ECO:0000256" key="9">
    <source>
        <dbReference type="ARBA" id="ARBA00023004"/>
    </source>
</evidence>
<evidence type="ECO:0000256" key="4">
    <source>
        <dbReference type="ARBA" id="ARBA00022617"/>
    </source>
</evidence>
<keyword evidence="11 13" id="KW-0472">Membrane</keyword>
<dbReference type="AlphaFoldDB" id="A0A175W1D5"/>
<evidence type="ECO:0000256" key="1">
    <source>
        <dbReference type="ARBA" id="ARBA00001971"/>
    </source>
</evidence>
<keyword evidence="5 13" id="KW-0812">Transmembrane</keyword>
<keyword evidence="10" id="KW-0503">Monooxygenase</keyword>
<dbReference type="VEuPathDB" id="FungiDB:MMYC01_209566"/>
<dbReference type="EMBL" id="LCTW02000491">
    <property type="protein sequence ID" value="KXX73332.1"/>
    <property type="molecule type" value="Genomic_DNA"/>
</dbReference>
<dbReference type="PANTHER" id="PTHR46206">
    <property type="entry name" value="CYTOCHROME P450"/>
    <property type="match status" value="1"/>
</dbReference>
<dbReference type="Gene3D" id="1.10.630.10">
    <property type="entry name" value="Cytochrome P450"/>
    <property type="match status" value="1"/>
</dbReference>
<name>A0A175W1D5_9PEZI</name>
<keyword evidence="7 13" id="KW-1133">Transmembrane helix</keyword>
<evidence type="ECO:0000256" key="5">
    <source>
        <dbReference type="ARBA" id="ARBA00022692"/>
    </source>
</evidence>
<dbReference type="VEuPathDB" id="FungiDB:MMYC01_207034"/>
<keyword evidence="16" id="KW-1185">Reference proteome</keyword>
<sequence>MSTMNKTAMTGAPDFHLTRLTASPLQASPVVTVMVAGALALLCLLAYISGNKSLGPLGFGLNSILKPVLRRFRAWAYLVNGMAIIQDGFEKASQRDKECIGEPYEVLAPDGRYVFVASQKYVKELDSAPDTVLSLQAAAKQMLQPMYTMHAFNWFDRRGTEGVGFVKALRTMLTNNLPAILPDLSAIIRARFEELHQSHPKVKGVTQSPVYTMIVKLVVLSNAVSFFGKDLAKDEAFMESALAYVEETLICAEIVRLLPKFMAPLVGRVIGRRLKSQVVVYNTLLPVAEQRCLERDLGNLGQKVPSHADCIQWIMETSPRAKPWTPMRIVHELMAIWFGSVHALSTTITFAVHDLCLHPEYVEPLRQELLAGYADFEKTGLGLPLLDSFIKESARITPVEAQSTRRSALQPFTLSDGTKLNVGDWACTPVKAIMHDPALYPEPLQFNGFRFADPAVVKAAGGDFKTPQPKPSKLTDCDSTYHVWGTGRMTCPGRYYAVAVMKVILGQVIMNYHCELLNKDESRWLTWRSTMLPKHSTKVIFTRRRDQDA</sequence>
<evidence type="ECO:0000256" key="12">
    <source>
        <dbReference type="PIRSR" id="PIRSR602403-1"/>
    </source>
</evidence>
<reference evidence="15" key="2">
    <citation type="submission" date="2015-06" db="EMBL/GenBank/DDBJ databases">
        <authorList>
            <person name="Hoefler B.C."/>
            <person name="Straight P.D."/>
        </authorList>
    </citation>
    <scope>NUCLEOTIDE SEQUENCE [LARGE SCALE GENOMIC DNA]</scope>
    <source>
        <strain evidence="15">Mm55</strain>
    </source>
</reference>
<dbReference type="SUPFAM" id="SSF48264">
    <property type="entry name" value="Cytochrome P450"/>
    <property type="match status" value="1"/>
</dbReference>
<dbReference type="PANTHER" id="PTHR46206:SF5">
    <property type="entry name" value="P450, PUTATIVE (EUROFUNG)-RELATED"/>
    <property type="match status" value="1"/>
</dbReference>
<keyword evidence="9 12" id="KW-0408">Iron</keyword>
<accession>A0A175W1D5</accession>
<dbReference type="GO" id="GO:0016705">
    <property type="term" value="F:oxidoreductase activity, acting on paired donors, with incorporation or reduction of molecular oxygen"/>
    <property type="evidence" value="ECO:0007669"/>
    <property type="project" value="InterPro"/>
</dbReference>
<evidence type="ECO:0000256" key="11">
    <source>
        <dbReference type="ARBA" id="ARBA00023136"/>
    </source>
</evidence>
<evidence type="ECO:0000313" key="16">
    <source>
        <dbReference type="Proteomes" id="UP000078237"/>
    </source>
</evidence>
<evidence type="ECO:0000256" key="8">
    <source>
        <dbReference type="ARBA" id="ARBA00023002"/>
    </source>
</evidence>
<keyword evidence="6 12" id="KW-0479">Metal-binding</keyword>
<dbReference type="PRINTS" id="PR00465">
    <property type="entry name" value="EP450IV"/>
</dbReference>
<dbReference type="GO" id="GO:0005506">
    <property type="term" value="F:iron ion binding"/>
    <property type="evidence" value="ECO:0007669"/>
    <property type="project" value="InterPro"/>
</dbReference>
<gene>
    <name evidence="15" type="ORF">MMYC01_207034</name>
    <name evidence="14" type="ORF">MMYC01_209566</name>
</gene>
<organism evidence="15 16">
    <name type="scientific">Madurella mycetomatis</name>
    <dbReference type="NCBI Taxonomy" id="100816"/>
    <lineage>
        <taxon>Eukaryota</taxon>
        <taxon>Fungi</taxon>
        <taxon>Dikarya</taxon>
        <taxon>Ascomycota</taxon>
        <taxon>Pezizomycotina</taxon>
        <taxon>Sordariomycetes</taxon>
        <taxon>Sordariomycetidae</taxon>
        <taxon>Sordariales</taxon>
        <taxon>Sordariales incertae sedis</taxon>
        <taxon>Madurella</taxon>
    </lineage>
</organism>
<evidence type="ECO:0000256" key="13">
    <source>
        <dbReference type="SAM" id="Phobius"/>
    </source>
</evidence>
<evidence type="ECO:0000313" key="15">
    <source>
        <dbReference type="EMBL" id="KXX77556.1"/>
    </source>
</evidence>
<comment type="cofactor">
    <cofactor evidence="1 12">
        <name>heme</name>
        <dbReference type="ChEBI" id="CHEBI:30413"/>
    </cofactor>
</comment>
<evidence type="ECO:0000256" key="3">
    <source>
        <dbReference type="ARBA" id="ARBA00010617"/>
    </source>
</evidence>
<dbReference type="CDD" id="cd11041">
    <property type="entry name" value="CYP503A1-like"/>
    <property type="match status" value="1"/>
</dbReference>
<keyword evidence="8" id="KW-0560">Oxidoreductase</keyword>
<dbReference type="InterPro" id="IPR036396">
    <property type="entry name" value="Cyt_P450_sf"/>
</dbReference>
<feature type="binding site" description="axial binding residue" evidence="12">
    <location>
        <position position="491"/>
    </location>
    <ligand>
        <name>heme</name>
        <dbReference type="ChEBI" id="CHEBI:30413"/>
    </ligand>
    <ligandPart>
        <name>Fe</name>
        <dbReference type="ChEBI" id="CHEBI:18248"/>
    </ligandPart>
</feature>
<protein>
    <submittedName>
        <fullName evidence="15">Ent-kaurene oxidase</fullName>
    </submittedName>
</protein>
<keyword evidence="4 12" id="KW-0349">Heme</keyword>
<evidence type="ECO:0000256" key="6">
    <source>
        <dbReference type="ARBA" id="ARBA00022723"/>
    </source>
</evidence>
<dbReference type="Proteomes" id="UP000078237">
    <property type="component" value="Unassembled WGS sequence"/>
</dbReference>
<comment type="subcellular location">
    <subcellularLocation>
        <location evidence="2">Membrane</location>
    </subcellularLocation>
</comment>
<proteinExistence type="inferred from homology"/>
<reference evidence="15 16" key="3">
    <citation type="submission" date="2016-01" db="EMBL/GenBank/DDBJ databases">
        <title>Madurella mycetomatis genome sequencing.</title>
        <authorList>
            <person name="Van De Sande W."/>
        </authorList>
    </citation>
    <scope>NUCLEOTIDE SEQUENCE [LARGE SCALE GENOMIC DNA]</scope>
    <source>
        <strain evidence="15">Mm55</strain>
        <strain evidence="16">mm55</strain>
    </source>
</reference>
<reference evidence="16" key="1">
    <citation type="submission" date="2015-06" db="EMBL/GenBank/DDBJ databases">
        <authorList>
            <person name="van de Sande W.W.J."/>
        </authorList>
    </citation>
    <scope>NUCLEOTIDE SEQUENCE [LARGE SCALE GENOMIC DNA]</scope>
    <source>
        <strain evidence="16">mm55</strain>
    </source>
</reference>
<evidence type="ECO:0000256" key="7">
    <source>
        <dbReference type="ARBA" id="ARBA00022989"/>
    </source>
</evidence>
<dbReference type="EMBL" id="LCTW02000155">
    <property type="protein sequence ID" value="KXX77556.1"/>
    <property type="molecule type" value="Genomic_DNA"/>
</dbReference>
<dbReference type="InterPro" id="IPR002403">
    <property type="entry name" value="Cyt_P450_E_grp-IV"/>
</dbReference>
<dbReference type="GO" id="GO:0016020">
    <property type="term" value="C:membrane"/>
    <property type="evidence" value="ECO:0007669"/>
    <property type="project" value="UniProtKB-SubCell"/>
</dbReference>
<evidence type="ECO:0000256" key="10">
    <source>
        <dbReference type="ARBA" id="ARBA00023033"/>
    </source>
</evidence>